<feature type="domain" description="Distal tail protein pb9 A" evidence="1">
    <location>
        <begin position="29"/>
        <end position="102"/>
    </location>
</feature>
<dbReference type="EMBL" id="KY052815">
    <property type="protein sequence ID" value="ASF00137.1"/>
    <property type="molecule type" value="Genomic_DNA"/>
</dbReference>
<organism evidence="2">
    <name type="scientific">uncultured virus</name>
    <dbReference type="NCBI Taxonomy" id="340016"/>
    <lineage>
        <taxon>Viruses</taxon>
        <taxon>environmental samples</taxon>
    </lineage>
</organism>
<proteinExistence type="predicted"/>
<dbReference type="Pfam" id="PF21425">
    <property type="entry name" value="DTP-pb9_A-dom_N"/>
    <property type="match status" value="1"/>
</dbReference>
<dbReference type="Gene3D" id="3.30.200.190">
    <property type="match status" value="1"/>
</dbReference>
<dbReference type="InterPro" id="IPR048417">
    <property type="entry name" value="DTP-pb9_A-dom_N"/>
</dbReference>
<reference evidence="2" key="1">
    <citation type="submission" date="2016-10" db="EMBL/GenBank/DDBJ databases">
        <authorList>
            <person name="Varghese N."/>
        </authorList>
    </citation>
    <scope>NUCLEOTIDE SEQUENCE</scope>
</reference>
<evidence type="ECO:0000259" key="1">
    <source>
        <dbReference type="Pfam" id="PF21425"/>
    </source>
</evidence>
<evidence type="ECO:0000313" key="2">
    <source>
        <dbReference type="EMBL" id="ASF00137.1"/>
    </source>
</evidence>
<sequence>MAFSAFTNRLPDPNWGISEAGEGHATSYTEGPGFASVKFTANQPVSFSRTNSGRVTTRSIVGHHWSIGITYNPMTRDQFEPIYNFLLEKRGRLKPFFVVLPQHITTRTTTSGTLSVQGTITSGDSNFLVDGMDGLTGGLRPGDMFNFSDSGNSNHHKIYKVVRVADSTNKLSSDTALNTTDERRLYVVPPVEKDVTDNSTIDYGNPMFRVVQKSDVQEYKLGTNNLYEFSINLEEAQP</sequence>
<reference evidence="2" key="2">
    <citation type="journal article" date="2017" name="Nat. Commun.">
        <title>Single-virus genomics reveals hidden cosmopolitan and abundant viruses.</title>
        <authorList>
            <person name="Martinez-Hernandez F."/>
            <person name="Fornas O."/>
            <person name="Lluesma Gomez M."/>
            <person name="Bolduc B."/>
            <person name="de la Cruz Pena M.J."/>
            <person name="Martinez J.M."/>
            <person name="Anton J."/>
            <person name="Gasol J.M."/>
            <person name="Rosselli R."/>
            <person name="Rodriguez-Valera F."/>
            <person name="Sullivan M.B."/>
            <person name="Acinas S.G."/>
            <person name="Martinez-Garcia M."/>
        </authorList>
    </citation>
    <scope>NUCLEOTIDE SEQUENCE</scope>
</reference>
<name>A0A218MLI8_9VIRU</name>
<accession>A0A218MLI8</accession>
<protein>
    <recommendedName>
        <fullName evidence="1">Distal tail protein pb9 A domain-containing protein</fullName>
    </recommendedName>
</protein>